<organism evidence="6 7">
    <name type="scientific">Amycolatopsis sacchari</name>
    <dbReference type="NCBI Taxonomy" id="115433"/>
    <lineage>
        <taxon>Bacteria</taxon>
        <taxon>Bacillati</taxon>
        <taxon>Actinomycetota</taxon>
        <taxon>Actinomycetes</taxon>
        <taxon>Pseudonocardiales</taxon>
        <taxon>Pseudonocardiaceae</taxon>
        <taxon>Amycolatopsis</taxon>
    </lineage>
</organism>
<evidence type="ECO:0000256" key="1">
    <source>
        <dbReference type="ARBA" id="ARBA00022598"/>
    </source>
</evidence>
<comment type="catalytic activity">
    <reaction evidence="4 5">
        <text>L-cysteine + L-glutamate + ATP = gamma-L-glutamyl-L-cysteine + ADP + phosphate + H(+)</text>
        <dbReference type="Rhea" id="RHEA:13285"/>
        <dbReference type="ChEBI" id="CHEBI:15378"/>
        <dbReference type="ChEBI" id="CHEBI:29985"/>
        <dbReference type="ChEBI" id="CHEBI:30616"/>
        <dbReference type="ChEBI" id="CHEBI:35235"/>
        <dbReference type="ChEBI" id="CHEBI:43474"/>
        <dbReference type="ChEBI" id="CHEBI:58173"/>
        <dbReference type="ChEBI" id="CHEBI:456216"/>
        <dbReference type="EC" id="6.3.2.2"/>
    </reaction>
</comment>
<keyword evidence="3 5" id="KW-0067">ATP-binding</keyword>
<accession>A0A1I3VU00</accession>
<evidence type="ECO:0000313" key="6">
    <source>
        <dbReference type="EMBL" id="SFJ97756.1"/>
    </source>
</evidence>
<keyword evidence="7" id="KW-1185">Reference proteome</keyword>
<dbReference type="OrthoDB" id="9803842at2"/>
<dbReference type="Gene3D" id="3.30.590.20">
    <property type="match status" value="1"/>
</dbReference>
<dbReference type="InterPro" id="IPR050141">
    <property type="entry name" value="GCL_type2/YbdK_subfam"/>
</dbReference>
<dbReference type="Proteomes" id="UP000199025">
    <property type="component" value="Unassembled WGS sequence"/>
</dbReference>
<dbReference type="HAMAP" id="MF_01609">
    <property type="entry name" value="Glu_cys_ligase_2"/>
    <property type="match status" value="1"/>
</dbReference>
<keyword evidence="2 5" id="KW-0547">Nucleotide-binding</keyword>
<dbReference type="GO" id="GO:0005524">
    <property type="term" value="F:ATP binding"/>
    <property type="evidence" value="ECO:0007669"/>
    <property type="project" value="UniProtKB-KW"/>
</dbReference>
<proteinExistence type="inferred from homology"/>
<dbReference type="SUPFAM" id="SSF55931">
    <property type="entry name" value="Glutamine synthetase/guanido kinase"/>
    <property type="match status" value="1"/>
</dbReference>
<evidence type="ECO:0000256" key="3">
    <source>
        <dbReference type="ARBA" id="ARBA00022840"/>
    </source>
</evidence>
<evidence type="ECO:0000256" key="5">
    <source>
        <dbReference type="HAMAP-Rule" id="MF_01609"/>
    </source>
</evidence>
<dbReference type="EC" id="6.3.2.2" evidence="5"/>
<dbReference type="InterPro" id="IPR006336">
    <property type="entry name" value="GCS2"/>
</dbReference>
<evidence type="ECO:0000256" key="2">
    <source>
        <dbReference type="ARBA" id="ARBA00022741"/>
    </source>
</evidence>
<protein>
    <recommendedName>
        <fullName evidence="5">Putative glutamate--cysteine ligase 2</fullName>
        <ecNumber evidence="5">6.3.2.2</ecNumber>
    </recommendedName>
    <alternativeName>
        <fullName evidence="5">Gamma-glutamylcysteine synthetase 2</fullName>
        <shortName evidence="5">GCS 2</shortName>
        <shortName evidence="5">Gamma-GCS 2</shortName>
    </alternativeName>
</protein>
<dbReference type="PANTHER" id="PTHR36510:SF1">
    <property type="entry name" value="GLUTAMATE--CYSTEINE LIGASE 2-RELATED"/>
    <property type="match status" value="1"/>
</dbReference>
<dbReference type="NCBIfam" id="NF010041">
    <property type="entry name" value="PRK13517.1-1"/>
    <property type="match status" value="1"/>
</dbReference>
<keyword evidence="1 5" id="KW-0436">Ligase</keyword>
<dbReference type="AlphaFoldDB" id="A0A1I3VU00"/>
<dbReference type="InterPro" id="IPR014746">
    <property type="entry name" value="Gln_synth/guanido_kin_cat_dom"/>
</dbReference>
<evidence type="ECO:0000256" key="4">
    <source>
        <dbReference type="ARBA" id="ARBA00048819"/>
    </source>
</evidence>
<dbReference type="STRING" id="115433.SAMN05421835_111173"/>
<dbReference type="EMBL" id="FORP01000011">
    <property type="protein sequence ID" value="SFJ97756.1"/>
    <property type="molecule type" value="Genomic_DNA"/>
</dbReference>
<comment type="function">
    <text evidence="5">ATP-dependent carboxylate-amine ligase which exhibits weak glutamate--cysteine ligase activity.</text>
</comment>
<reference evidence="6 7" key="1">
    <citation type="submission" date="2016-10" db="EMBL/GenBank/DDBJ databases">
        <authorList>
            <person name="de Groot N.N."/>
        </authorList>
    </citation>
    <scope>NUCLEOTIDE SEQUENCE [LARGE SCALE GENOMIC DNA]</scope>
    <source>
        <strain evidence="6 7">DSM 44468</strain>
    </source>
</reference>
<name>A0A1I3VU00_9PSEU</name>
<dbReference type="GO" id="GO:0004357">
    <property type="term" value="F:glutamate-cysteine ligase activity"/>
    <property type="evidence" value="ECO:0007669"/>
    <property type="project" value="UniProtKB-EC"/>
</dbReference>
<dbReference type="GO" id="GO:0042398">
    <property type="term" value="P:modified amino acid biosynthetic process"/>
    <property type="evidence" value="ECO:0007669"/>
    <property type="project" value="InterPro"/>
</dbReference>
<gene>
    <name evidence="6" type="ORF">SAMN05421835_111173</name>
</gene>
<dbReference type="Pfam" id="PF04107">
    <property type="entry name" value="GCS2"/>
    <property type="match status" value="1"/>
</dbReference>
<evidence type="ECO:0000313" key="7">
    <source>
        <dbReference type="Proteomes" id="UP000199025"/>
    </source>
</evidence>
<comment type="similarity">
    <text evidence="5">Belongs to the glutamate--cysteine ligase type 2 family. YbdK subfamily.</text>
</comment>
<sequence length="356" mass="38122">MSERTFGVEEEFLLVDAEGRPAAAAPAVLRGSPEELQPELVTCQVESVTPVCGDVDELLGCLRDQRRQLVEGAAEKGLRLLATGTPPVEDTARLTPGARYRRIADHFRGLMDSVNVCGCHIHVGVPDRETGIGVLNHLRPWLPVLLALSANSPFAEGADTGYASWRYLAMSRWPSGGPPPFAESAEHYESLVGDMAQSGAVLDPANLYWDIRLSPRHPTVEVRVCDVAPTAEEAALLAVLVDGLAATARARLDSGETAEPVSQDVLRADLWRAARDGLAGQCVDPRTRSLRPAGETLLGLLDEVRPQLQDGAKEFAEQTLADVLARGGGAARQRDVLARNGDFAEVVAFLAGQTKA</sequence>
<dbReference type="RefSeq" id="WP_091509771.1">
    <property type="nucleotide sequence ID" value="NZ_CBDQZW010000005.1"/>
</dbReference>
<dbReference type="InterPro" id="IPR011793">
    <property type="entry name" value="YbdK"/>
</dbReference>
<dbReference type="PANTHER" id="PTHR36510">
    <property type="entry name" value="GLUTAMATE--CYSTEINE LIGASE 2-RELATED"/>
    <property type="match status" value="1"/>
</dbReference>
<dbReference type="NCBIfam" id="TIGR02050">
    <property type="entry name" value="gshA_cyan_rel"/>
    <property type="match status" value="1"/>
</dbReference>